<reference evidence="2" key="1">
    <citation type="journal article" date="2013" name="Science">
        <title>Comparative analysis of bat genomes provides insight into the evolution of flight and immunity.</title>
        <authorList>
            <person name="Zhang G."/>
            <person name="Cowled C."/>
            <person name="Shi Z."/>
            <person name="Huang Z."/>
            <person name="Bishop-Lilly K.A."/>
            <person name="Fang X."/>
            <person name="Wynne J.W."/>
            <person name="Xiong Z."/>
            <person name="Baker M.L."/>
            <person name="Zhao W."/>
            <person name="Tachedjian M."/>
            <person name="Zhu Y."/>
            <person name="Zhou P."/>
            <person name="Jiang X."/>
            <person name="Ng J."/>
            <person name="Yang L."/>
            <person name="Wu L."/>
            <person name="Xiao J."/>
            <person name="Feng Y."/>
            <person name="Chen Y."/>
            <person name="Sun X."/>
            <person name="Zhang Y."/>
            <person name="Marsh G.A."/>
            <person name="Crameri G."/>
            <person name="Broder C.C."/>
            <person name="Frey K.G."/>
            <person name="Wang L.F."/>
            <person name="Wang J."/>
        </authorList>
    </citation>
    <scope>NUCLEOTIDE SEQUENCE [LARGE SCALE GENOMIC DNA]</scope>
</reference>
<organism evidence="1 2">
    <name type="scientific">Pteropus alecto</name>
    <name type="common">Black flying fox</name>
    <dbReference type="NCBI Taxonomy" id="9402"/>
    <lineage>
        <taxon>Eukaryota</taxon>
        <taxon>Metazoa</taxon>
        <taxon>Chordata</taxon>
        <taxon>Craniata</taxon>
        <taxon>Vertebrata</taxon>
        <taxon>Euteleostomi</taxon>
        <taxon>Mammalia</taxon>
        <taxon>Eutheria</taxon>
        <taxon>Laurasiatheria</taxon>
        <taxon>Chiroptera</taxon>
        <taxon>Yinpterochiroptera</taxon>
        <taxon>Pteropodoidea</taxon>
        <taxon>Pteropodidae</taxon>
        <taxon>Pteropodinae</taxon>
        <taxon>Pteropus</taxon>
    </lineage>
</organism>
<protein>
    <submittedName>
        <fullName evidence="1">Uncharacterized protein</fullName>
    </submittedName>
</protein>
<dbReference type="EMBL" id="KB031037">
    <property type="protein sequence ID" value="ELK05852.1"/>
    <property type="molecule type" value="Genomic_DNA"/>
</dbReference>
<proteinExistence type="predicted"/>
<name>L5K3D1_PTEAL</name>
<evidence type="ECO:0000313" key="2">
    <source>
        <dbReference type="Proteomes" id="UP000010552"/>
    </source>
</evidence>
<keyword evidence="2" id="KW-1185">Reference proteome</keyword>
<accession>L5K3D1</accession>
<evidence type="ECO:0000313" key="1">
    <source>
        <dbReference type="EMBL" id="ELK05852.1"/>
    </source>
</evidence>
<dbReference type="Proteomes" id="UP000010552">
    <property type="component" value="Unassembled WGS sequence"/>
</dbReference>
<sequence length="108" mass="12358">MKMTTDELLKLKYERYRLGSQLSLSLALLFPETEGGLQGYITEHDITFSKRQPGRTRAGPRLRLNCMLRMPTPGASWNAFTSGCSCPHSWDWLWEARSKNSSGDFDQQ</sequence>
<dbReference type="InParanoid" id="L5K3D1"/>
<gene>
    <name evidence="1" type="ORF">PAL_GLEAN10017340</name>
</gene>
<dbReference type="AlphaFoldDB" id="L5K3D1"/>